<accession>A0ABT9ZKV6</accession>
<proteinExistence type="inferred from homology"/>
<evidence type="ECO:0000259" key="6">
    <source>
        <dbReference type="Pfam" id="PF02492"/>
    </source>
</evidence>
<organism evidence="8 9">
    <name type="scientific">Metabacillus malikii</name>
    <dbReference type="NCBI Taxonomy" id="1504265"/>
    <lineage>
        <taxon>Bacteria</taxon>
        <taxon>Bacillati</taxon>
        <taxon>Bacillota</taxon>
        <taxon>Bacilli</taxon>
        <taxon>Bacillales</taxon>
        <taxon>Bacillaceae</taxon>
        <taxon>Metabacillus</taxon>
    </lineage>
</organism>
<evidence type="ECO:0000313" key="9">
    <source>
        <dbReference type="Proteomes" id="UP001234495"/>
    </source>
</evidence>
<dbReference type="InterPro" id="IPR003495">
    <property type="entry name" value="CobW/HypB/UreG_nucleotide-bd"/>
</dbReference>
<feature type="domain" description="CobW/HypB/UreG nucleotide-binding" evidence="6">
    <location>
        <begin position="7"/>
        <end position="182"/>
    </location>
</feature>
<dbReference type="InterPro" id="IPR011629">
    <property type="entry name" value="CobW-like_C"/>
</dbReference>
<evidence type="ECO:0000256" key="4">
    <source>
        <dbReference type="ARBA" id="ARBA00034320"/>
    </source>
</evidence>
<dbReference type="Gene3D" id="3.30.1220.10">
    <property type="entry name" value="CobW-like, C-terminal domain"/>
    <property type="match status" value="1"/>
</dbReference>
<keyword evidence="2" id="KW-0378">Hydrolase</keyword>
<comment type="catalytic activity">
    <reaction evidence="5">
        <text>GTP + H2O = GDP + phosphate + H(+)</text>
        <dbReference type="Rhea" id="RHEA:19669"/>
        <dbReference type="ChEBI" id="CHEBI:15377"/>
        <dbReference type="ChEBI" id="CHEBI:15378"/>
        <dbReference type="ChEBI" id="CHEBI:37565"/>
        <dbReference type="ChEBI" id="CHEBI:43474"/>
        <dbReference type="ChEBI" id="CHEBI:58189"/>
    </reaction>
    <physiologicalReaction direction="left-to-right" evidence="5">
        <dbReference type="Rhea" id="RHEA:19670"/>
    </physiologicalReaction>
</comment>
<evidence type="ECO:0000256" key="3">
    <source>
        <dbReference type="ARBA" id="ARBA00023186"/>
    </source>
</evidence>
<dbReference type="PANTHER" id="PTHR13748">
    <property type="entry name" value="COBW-RELATED"/>
    <property type="match status" value="1"/>
</dbReference>
<dbReference type="InterPro" id="IPR051316">
    <property type="entry name" value="Zinc-reg_GTPase_activator"/>
</dbReference>
<keyword evidence="3" id="KW-0143">Chaperone</keyword>
<dbReference type="PANTHER" id="PTHR13748:SF59">
    <property type="entry name" value="COBW C-TERMINAL DOMAIN-CONTAINING PROTEIN"/>
    <property type="match status" value="1"/>
</dbReference>
<comment type="caution">
    <text evidence="8">The sequence shown here is derived from an EMBL/GenBank/DDBJ whole genome shotgun (WGS) entry which is preliminary data.</text>
</comment>
<sequence>MGHTIDVYIISGFLGSGKTTVLKKLVEASRQQGKQVGVILNELGDTNVEQHLFALEKTVELLNGCICCSMQDDLKETLHQFIEHQVDVLFIEGTGVANPNEIVEAIVSPEMIDHYSIQSIISLVDASQYLDYQSVFSSSKEIRTLLKEQITCASLIILNKVDLVADRKMKKVVASIEKQATGVPILNSTFGNVEVEELLKARVQTLDVNSSKCTCGSGDTCSHHHHATLKAVKFTEVPVFSKKEFEKWLKQLPKEVLRGKGIVKFDETDALYSFQYASGHLQIEEISSSQAPIIILIGDRLELTSLKDKYEETFLHKLS</sequence>
<evidence type="ECO:0000313" key="8">
    <source>
        <dbReference type="EMBL" id="MDQ0232143.1"/>
    </source>
</evidence>
<name>A0ABT9ZKV6_9BACI</name>
<protein>
    <submittedName>
        <fullName evidence="8">G3E family GTPase</fullName>
    </submittedName>
</protein>
<dbReference type="Pfam" id="PF07683">
    <property type="entry name" value="CobW_C"/>
    <property type="match status" value="1"/>
</dbReference>
<dbReference type="InterPro" id="IPR036627">
    <property type="entry name" value="CobW-likC_sf"/>
</dbReference>
<dbReference type="Proteomes" id="UP001234495">
    <property type="component" value="Unassembled WGS sequence"/>
</dbReference>
<dbReference type="Gene3D" id="3.40.50.300">
    <property type="entry name" value="P-loop containing nucleotide triphosphate hydrolases"/>
    <property type="match status" value="1"/>
</dbReference>
<dbReference type="InterPro" id="IPR027417">
    <property type="entry name" value="P-loop_NTPase"/>
</dbReference>
<evidence type="ECO:0000256" key="1">
    <source>
        <dbReference type="ARBA" id="ARBA00022741"/>
    </source>
</evidence>
<comment type="similarity">
    <text evidence="4">Belongs to the SIMIBI class G3E GTPase family. ZNG1 subfamily.</text>
</comment>
<keyword evidence="1" id="KW-0547">Nucleotide-binding</keyword>
<dbReference type="RefSeq" id="WP_307344162.1">
    <property type="nucleotide sequence ID" value="NZ_JAUSUD010000018.1"/>
</dbReference>
<keyword evidence="9" id="KW-1185">Reference proteome</keyword>
<evidence type="ECO:0000259" key="7">
    <source>
        <dbReference type="Pfam" id="PF07683"/>
    </source>
</evidence>
<feature type="domain" description="CobW C-terminal" evidence="7">
    <location>
        <begin position="232"/>
        <end position="307"/>
    </location>
</feature>
<evidence type="ECO:0000256" key="5">
    <source>
        <dbReference type="ARBA" id="ARBA00049117"/>
    </source>
</evidence>
<gene>
    <name evidence="8" type="ORF">J2S19_003430</name>
</gene>
<dbReference type="SUPFAM" id="SSF52540">
    <property type="entry name" value="P-loop containing nucleoside triphosphate hydrolases"/>
    <property type="match status" value="1"/>
</dbReference>
<dbReference type="EMBL" id="JAUSUD010000018">
    <property type="protein sequence ID" value="MDQ0232143.1"/>
    <property type="molecule type" value="Genomic_DNA"/>
</dbReference>
<dbReference type="Pfam" id="PF02492">
    <property type="entry name" value="cobW"/>
    <property type="match status" value="1"/>
</dbReference>
<dbReference type="SUPFAM" id="SSF90002">
    <property type="entry name" value="Hypothetical protein YjiA, C-terminal domain"/>
    <property type="match status" value="1"/>
</dbReference>
<reference evidence="8 9" key="1">
    <citation type="submission" date="2023-07" db="EMBL/GenBank/DDBJ databases">
        <title>Genomic Encyclopedia of Type Strains, Phase IV (KMG-IV): sequencing the most valuable type-strain genomes for metagenomic binning, comparative biology and taxonomic classification.</title>
        <authorList>
            <person name="Goeker M."/>
        </authorList>
    </citation>
    <scope>NUCLEOTIDE SEQUENCE [LARGE SCALE GENOMIC DNA]</scope>
    <source>
        <strain evidence="8 9">DSM 29005</strain>
    </source>
</reference>
<dbReference type="CDD" id="cd03112">
    <property type="entry name" value="CobW-like"/>
    <property type="match status" value="1"/>
</dbReference>
<evidence type="ECO:0000256" key="2">
    <source>
        <dbReference type="ARBA" id="ARBA00022801"/>
    </source>
</evidence>